<dbReference type="InterPro" id="IPR013752">
    <property type="entry name" value="KPA_reductase"/>
</dbReference>
<dbReference type="EMBL" id="LFTY01000002">
    <property type="protein sequence ID" value="KMW56413.1"/>
    <property type="molecule type" value="Genomic_DNA"/>
</dbReference>
<dbReference type="OrthoDB" id="9796561at2"/>
<dbReference type="GO" id="GO:0008677">
    <property type="term" value="F:2-dehydropantoate 2-reductase activity"/>
    <property type="evidence" value="ECO:0007669"/>
    <property type="project" value="UniProtKB-EC"/>
</dbReference>
<comment type="caution">
    <text evidence="14">The sequence shown here is derived from an EMBL/GenBank/DDBJ whole genome shotgun (WGS) entry which is preliminary data.</text>
</comment>
<dbReference type="UniPathway" id="UPA00028">
    <property type="reaction ID" value="UER00004"/>
</dbReference>
<evidence type="ECO:0000256" key="3">
    <source>
        <dbReference type="ARBA" id="ARBA00007870"/>
    </source>
</evidence>
<dbReference type="InterPro" id="IPR008927">
    <property type="entry name" value="6-PGluconate_DH-like_C_sf"/>
</dbReference>
<keyword evidence="7 11" id="KW-0521">NADP</keyword>
<keyword evidence="8 11" id="KW-0560">Oxidoreductase</keyword>
<proteinExistence type="inferred from homology"/>
<sequence length="308" mass="31877">MKIAIMGAGGIGGYVGGRLAEAGHEVHLIARGAHLAALRSDGLRVETPDGPLSIPDIHAAEDPAEIGPVDIIYFAVKLADTDAAAARLAPLLGPNTRVVTVQNGIDSKNIIAAHTGAERVSAGIIYMAANITAPGVISFLGGVQRMVFDGQGGNAVLAAFAEACNATGHLQAETTETPDMLVWQKFVGLSSFSAWTSAARLPSGALRTHPEARAMFRQLLEEAHAVALAVGHDLNPGVIDHTISLIDTQPPTMKSSLLVDIEAGKPNEAAWLSGRVHQLGQELGVPTPGHSALWSILAPWADGPPGPA</sequence>
<comment type="similarity">
    <text evidence="3 11">Belongs to the ketopantoate reductase family.</text>
</comment>
<evidence type="ECO:0000256" key="7">
    <source>
        <dbReference type="ARBA" id="ARBA00022857"/>
    </source>
</evidence>
<feature type="domain" description="Ketopantoate reductase N-terminal" evidence="12">
    <location>
        <begin position="3"/>
        <end position="146"/>
    </location>
</feature>
<dbReference type="Pfam" id="PF02558">
    <property type="entry name" value="ApbA"/>
    <property type="match status" value="1"/>
</dbReference>
<accession>A0A0J9GSE2</accession>
<evidence type="ECO:0000256" key="1">
    <source>
        <dbReference type="ARBA" id="ARBA00002919"/>
    </source>
</evidence>
<dbReference type="NCBIfam" id="TIGR00745">
    <property type="entry name" value="apbA_panE"/>
    <property type="match status" value="1"/>
</dbReference>
<evidence type="ECO:0000259" key="13">
    <source>
        <dbReference type="Pfam" id="PF08546"/>
    </source>
</evidence>
<gene>
    <name evidence="14" type="ORF">AIOL_001367</name>
</gene>
<evidence type="ECO:0000256" key="9">
    <source>
        <dbReference type="ARBA" id="ARBA00032024"/>
    </source>
</evidence>
<dbReference type="PANTHER" id="PTHR21708:SF26">
    <property type="entry name" value="2-DEHYDROPANTOATE 2-REDUCTASE"/>
    <property type="match status" value="1"/>
</dbReference>
<evidence type="ECO:0000256" key="2">
    <source>
        <dbReference type="ARBA" id="ARBA00004994"/>
    </source>
</evidence>
<name>A0A0J9GSE2_9RHOB</name>
<evidence type="ECO:0000256" key="10">
    <source>
        <dbReference type="ARBA" id="ARBA00048793"/>
    </source>
</evidence>
<dbReference type="SUPFAM" id="SSF51735">
    <property type="entry name" value="NAD(P)-binding Rossmann-fold domains"/>
    <property type="match status" value="1"/>
</dbReference>
<evidence type="ECO:0000313" key="15">
    <source>
        <dbReference type="Proteomes" id="UP000037178"/>
    </source>
</evidence>
<evidence type="ECO:0000256" key="5">
    <source>
        <dbReference type="ARBA" id="ARBA00019465"/>
    </source>
</evidence>
<feature type="domain" description="Ketopantoate reductase C-terminal" evidence="13">
    <location>
        <begin position="182"/>
        <end position="297"/>
    </location>
</feature>
<protein>
    <recommendedName>
        <fullName evidence="5 11">2-dehydropantoate 2-reductase</fullName>
        <ecNumber evidence="4 11">1.1.1.169</ecNumber>
    </recommendedName>
    <alternativeName>
        <fullName evidence="9 11">Ketopantoate reductase</fullName>
    </alternativeName>
</protein>
<dbReference type="Gene3D" id="3.40.50.720">
    <property type="entry name" value="NAD(P)-binding Rossmann-like Domain"/>
    <property type="match status" value="1"/>
</dbReference>
<dbReference type="FunFam" id="3.40.50.720:FF:000307">
    <property type="entry name" value="2-dehydropantoate 2-reductase"/>
    <property type="match status" value="1"/>
</dbReference>
<organism evidence="14 15">
    <name type="scientific">Candidatus Rhodobacter oscarellae</name>
    <dbReference type="NCBI Taxonomy" id="1675527"/>
    <lineage>
        <taxon>Bacteria</taxon>
        <taxon>Pseudomonadati</taxon>
        <taxon>Pseudomonadota</taxon>
        <taxon>Alphaproteobacteria</taxon>
        <taxon>Rhodobacterales</taxon>
        <taxon>Rhodobacter group</taxon>
        <taxon>Rhodobacter</taxon>
    </lineage>
</organism>
<keyword evidence="6 11" id="KW-0566">Pantothenate biosynthesis</keyword>
<dbReference type="Proteomes" id="UP000037178">
    <property type="component" value="Unassembled WGS sequence"/>
</dbReference>
<dbReference type="AlphaFoldDB" id="A0A0J9GSE2"/>
<dbReference type="InterPro" id="IPR013332">
    <property type="entry name" value="KPR_N"/>
</dbReference>
<dbReference type="PANTHER" id="PTHR21708">
    <property type="entry name" value="PROBABLE 2-DEHYDROPANTOATE 2-REDUCTASE"/>
    <property type="match status" value="1"/>
</dbReference>
<comment type="pathway">
    <text evidence="2 11">Cofactor biosynthesis; (R)-pantothenate biosynthesis; (R)-pantoate from 3-methyl-2-oxobutanoate: step 2/2.</text>
</comment>
<comment type="catalytic activity">
    <reaction evidence="10 11">
        <text>(R)-pantoate + NADP(+) = 2-dehydropantoate + NADPH + H(+)</text>
        <dbReference type="Rhea" id="RHEA:16233"/>
        <dbReference type="ChEBI" id="CHEBI:11561"/>
        <dbReference type="ChEBI" id="CHEBI:15378"/>
        <dbReference type="ChEBI" id="CHEBI:15980"/>
        <dbReference type="ChEBI" id="CHEBI:57783"/>
        <dbReference type="ChEBI" id="CHEBI:58349"/>
        <dbReference type="EC" id="1.1.1.169"/>
    </reaction>
</comment>
<evidence type="ECO:0000256" key="6">
    <source>
        <dbReference type="ARBA" id="ARBA00022655"/>
    </source>
</evidence>
<dbReference type="GO" id="GO:0005737">
    <property type="term" value="C:cytoplasm"/>
    <property type="evidence" value="ECO:0007669"/>
    <property type="project" value="TreeGrafter"/>
</dbReference>
<evidence type="ECO:0000256" key="8">
    <source>
        <dbReference type="ARBA" id="ARBA00023002"/>
    </source>
</evidence>
<dbReference type="Pfam" id="PF08546">
    <property type="entry name" value="ApbA_C"/>
    <property type="match status" value="1"/>
</dbReference>
<dbReference type="SUPFAM" id="SSF48179">
    <property type="entry name" value="6-phosphogluconate dehydrogenase C-terminal domain-like"/>
    <property type="match status" value="1"/>
</dbReference>
<evidence type="ECO:0000259" key="12">
    <source>
        <dbReference type="Pfam" id="PF02558"/>
    </source>
</evidence>
<dbReference type="Gene3D" id="1.10.1040.10">
    <property type="entry name" value="N-(1-d-carboxylethyl)-l-norvaline Dehydrogenase, domain 2"/>
    <property type="match status" value="1"/>
</dbReference>
<dbReference type="PATRIC" id="fig|1675527.3.peg.1452"/>
<reference evidence="14 15" key="1">
    <citation type="submission" date="2015-06" db="EMBL/GenBank/DDBJ databases">
        <title>Draft genome sequence of an Alphaproteobacteria species associated to the Mediterranean sponge Oscarella lobularis.</title>
        <authorList>
            <person name="Jourda C."/>
            <person name="Santini S."/>
            <person name="Claverie J.-M."/>
        </authorList>
    </citation>
    <scope>NUCLEOTIDE SEQUENCE [LARGE SCALE GENOMIC DNA]</scope>
    <source>
        <strain evidence="14">IGS</strain>
    </source>
</reference>
<dbReference type="RefSeq" id="WP_049642306.1">
    <property type="nucleotide sequence ID" value="NZ_LFTY01000002.1"/>
</dbReference>
<dbReference type="InterPro" id="IPR036291">
    <property type="entry name" value="NAD(P)-bd_dom_sf"/>
</dbReference>
<evidence type="ECO:0000256" key="4">
    <source>
        <dbReference type="ARBA" id="ARBA00013014"/>
    </source>
</evidence>
<dbReference type="InterPro" id="IPR051402">
    <property type="entry name" value="KPR-Related"/>
</dbReference>
<keyword evidence="15" id="KW-1185">Reference proteome</keyword>
<dbReference type="InterPro" id="IPR013328">
    <property type="entry name" value="6PGD_dom2"/>
</dbReference>
<comment type="function">
    <text evidence="1 11">Catalyzes the NADPH-dependent reduction of ketopantoate into pantoic acid.</text>
</comment>
<evidence type="ECO:0000256" key="11">
    <source>
        <dbReference type="RuleBase" id="RU362068"/>
    </source>
</evidence>
<dbReference type="STRING" id="1675527.AIOL_001367"/>
<dbReference type="GO" id="GO:0015940">
    <property type="term" value="P:pantothenate biosynthetic process"/>
    <property type="evidence" value="ECO:0007669"/>
    <property type="project" value="UniProtKB-UniPathway"/>
</dbReference>
<dbReference type="EC" id="1.1.1.169" evidence="4 11"/>
<evidence type="ECO:0000313" key="14">
    <source>
        <dbReference type="EMBL" id="KMW56413.1"/>
    </source>
</evidence>
<dbReference type="InterPro" id="IPR003710">
    <property type="entry name" value="ApbA"/>
</dbReference>